<dbReference type="HOGENOM" id="CLU_085044_0_0_5"/>
<dbReference type="SUPFAM" id="SSF55729">
    <property type="entry name" value="Acyl-CoA N-acyltransferases (Nat)"/>
    <property type="match status" value="1"/>
</dbReference>
<sequence>MASIPLNTSDFSRKLLEILDHVEYRRIESSEDMEDVERLRWKAYKAHDVLALAPKGLLDETDFDSHAYVFGLYYYGELVSTVRLHYVTPDHRVSQSAGAFPEAMDSLLDAGLTLIDPARFAADPELTADLSWIPYLTLRPSIVAAAHFRADRVLQFCRPPHAAFYKRVFYADTIVPGRLAKNYGIDMTLMATNVIEVGRKLLTRYPFFISSASEQRMMFSRGPDSRLPSLTIIPTARFVPEGQFGTDLPL</sequence>
<keyword evidence="3" id="KW-1185">Reference proteome</keyword>
<keyword evidence="2" id="KW-0012">Acyltransferase</keyword>
<evidence type="ECO:0000313" key="2">
    <source>
        <dbReference type="EMBL" id="AJD42830.1"/>
    </source>
</evidence>
<gene>
    <name evidence="2" type="ORF">RGR602_CH03523</name>
</gene>
<dbReference type="GO" id="GO:0016746">
    <property type="term" value="F:acyltransferase activity"/>
    <property type="evidence" value="ECO:0007669"/>
    <property type="project" value="UniProtKB-KW"/>
</dbReference>
<dbReference type="KEGG" id="rga:RGR602_CH03523"/>
<dbReference type="Pfam" id="PF21926">
    <property type="entry name" value="FeeM"/>
    <property type="match status" value="1"/>
</dbReference>
<protein>
    <submittedName>
        <fullName evidence="2">Acyl-CoA N-acyltransferase protein</fullName>
    </submittedName>
</protein>
<accession>A0A0B4X7W8</accession>
<dbReference type="AlphaFoldDB" id="A0A0B4X7W8"/>
<dbReference type="Gene3D" id="3.40.630.30">
    <property type="match status" value="1"/>
</dbReference>
<dbReference type="EMBL" id="CP006877">
    <property type="protein sequence ID" value="AJD42830.1"/>
    <property type="molecule type" value="Genomic_DNA"/>
</dbReference>
<feature type="domain" description="N-acyl amino acid synthase FeeM catalytic core" evidence="1">
    <location>
        <begin position="35"/>
        <end position="193"/>
    </location>
</feature>
<evidence type="ECO:0000259" key="1">
    <source>
        <dbReference type="Pfam" id="PF21926"/>
    </source>
</evidence>
<proteinExistence type="predicted"/>
<dbReference type="InterPro" id="IPR016181">
    <property type="entry name" value="Acyl_CoA_acyltransferase"/>
</dbReference>
<reference evidence="2 3" key="1">
    <citation type="submission" date="2013-11" db="EMBL/GenBank/DDBJ databases">
        <title>Complete genome sequence of Rhizobium gallicum bv. gallicum R602.</title>
        <authorList>
            <person name="Bustos P."/>
            <person name="Santamaria R.I."/>
            <person name="Lozano L."/>
            <person name="Acosta J.L."/>
            <person name="Ormeno-Orrillo E."/>
            <person name="Rogel M.A."/>
            <person name="Romero D."/>
            <person name="Cevallos M.A."/>
            <person name="Martinez-Romero E."/>
            <person name="Gonzalez V."/>
        </authorList>
    </citation>
    <scope>NUCLEOTIDE SEQUENCE [LARGE SCALE GENOMIC DNA]</scope>
    <source>
        <strain evidence="2 3">R602</strain>
    </source>
</reference>
<organism evidence="2 3">
    <name type="scientific">Rhizobium gallicum bv. gallicum R602sp</name>
    <dbReference type="NCBI Taxonomy" id="1041138"/>
    <lineage>
        <taxon>Bacteria</taxon>
        <taxon>Pseudomonadati</taxon>
        <taxon>Pseudomonadota</taxon>
        <taxon>Alphaproteobacteria</taxon>
        <taxon>Hyphomicrobiales</taxon>
        <taxon>Rhizobiaceae</taxon>
        <taxon>Rhizobium/Agrobacterium group</taxon>
        <taxon>Rhizobium</taxon>
    </lineage>
</organism>
<dbReference type="InterPro" id="IPR054597">
    <property type="entry name" value="FeeM_cat"/>
</dbReference>
<dbReference type="RefSeq" id="WP_039846127.1">
    <property type="nucleotide sequence ID" value="NZ_CP006877.1"/>
</dbReference>
<evidence type="ECO:0000313" key="3">
    <source>
        <dbReference type="Proteomes" id="UP000031368"/>
    </source>
</evidence>
<dbReference type="Proteomes" id="UP000031368">
    <property type="component" value="Chromosome"/>
</dbReference>
<keyword evidence="2" id="KW-0808">Transferase</keyword>
<name>A0A0B4X7W8_9HYPH</name>